<dbReference type="Pfam" id="PF13377">
    <property type="entry name" value="Peripla_BP_3"/>
    <property type="match status" value="1"/>
</dbReference>
<accession>A0A6G3ZT88</accession>
<name>A0A6G3ZT88_9BACL</name>
<dbReference type="InterPro" id="IPR046335">
    <property type="entry name" value="LacI/GalR-like_sensor"/>
</dbReference>
<dbReference type="Gene3D" id="1.10.10.10">
    <property type="entry name" value="Winged helix-like DNA-binding domain superfamily/Winged helix DNA-binding domain"/>
    <property type="match status" value="1"/>
</dbReference>
<dbReference type="EMBL" id="JAAIKC010000001">
    <property type="protein sequence ID" value="NEW04801.1"/>
    <property type="molecule type" value="Genomic_DNA"/>
</dbReference>
<evidence type="ECO:0000259" key="4">
    <source>
        <dbReference type="PROSITE" id="PS50949"/>
    </source>
</evidence>
<feature type="domain" description="HTH gntR-type" evidence="4">
    <location>
        <begin position="6"/>
        <end position="74"/>
    </location>
</feature>
<evidence type="ECO:0000256" key="3">
    <source>
        <dbReference type="ARBA" id="ARBA00023163"/>
    </source>
</evidence>
<dbReference type="InterPro" id="IPR028082">
    <property type="entry name" value="Peripla_BP_I"/>
</dbReference>
<dbReference type="CDD" id="cd07377">
    <property type="entry name" value="WHTH_GntR"/>
    <property type="match status" value="1"/>
</dbReference>
<dbReference type="PROSITE" id="PS50949">
    <property type="entry name" value="HTH_GNTR"/>
    <property type="match status" value="1"/>
</dbReference>
<dbReference type="Gene3D" id="3.40.50.2300">
    <property type="match status" value="2"/>
</dbReference>
<keyword evidence="2" id="KW-0238">DNA-binding</keyword>
<dbReference type="SMART" id="SM00345">
    <property type="entry name" value="HTH_GNTR"/>
    <property type="match status" value="1"/>
</dbReference>
<dbReference type="GO" id="GO:0000976">
    <property type="term" value="F:transcription cis-regulatory region binding"/>
    <property type="evidence" value="ECO:0007669"/>
    <property type="project" value="TreeGrafter"/>
</dbReference>
<dbReference type="PANTHER" id="PTHR30146">
    <property type="entry name" value="LACI-RELATED TRANSCRIPTIONAL REPRESSOR"/>
    <property type="match status" value="1"/>
</dbReference>
<dbReference type="RefSeq" id="WP_163940583.1">
    <property type="nucleotide sequence ID" value="NZ_JAAIKC010000001.1"/>
</dbReference>
<organism evidence="5">
    <name type="scientific">Paenibacillus sp. SYP-B3998</name>
    <dbReference type="NCBI Taxonomy" id="2678564"/>
    <lineage>
        <taxon>Bacteria</taxon>
        <taxon>Bacillati</taxon>
        <taxon>Bacillota</taxon>
        <taxon>Bacilli</taxon>
        <taxon>Bacillales</taxon>
        <taxon>Paenibacillaceae</taxon>
        <taxon>Paenibacillus</taxon>
    </lineage>
</organism>
<dbReference type="InterPro" id="IPR000524">
    <property type="entry name" value="Tscrpt_reg_HTH_GntR"/>
</dbReference>
<reference evidence="5" key="1">
    <citation type="submission" date="2020-02" db="EMBL/GenBank/DDBJ databases">
        <authorList>
            <person name="Shen X.-R."/>
            <person name="Zhang Y.-X."/>
        </authorList>
    </citation>
    <scope>NUCLEOTIDE SEQUENCE</scope>
    <source>
        <strain evidence="5">SYP-B3998</strain>
    </source>
</reference>
<evidence type="ECO:0000313" key="5">
    <source>
        <dbReference type="EMBL" id="NEW04801.1"/>
    </source>
</evidence>
<dbReference type="Pfam" id="PF00392">
    <property type="entry name" value="GntR"/>
    <property type="match status" value="1"/>
</dbReference>
<keyword evidence="1" id="KW-0805">Transcription regulation</keyword>
<dbReference type="InterPro" id="IPR036388">
    <property type="entry name" value="WH-like_DNA-bd_sf"/>
</dbReference>
<dbReference type="PRINTS" id="PR00035">
    <property type="entry name" value="HTHGNTR"/>
</dbReference>
<evidence type="ECO:0000256" key="1">
    <source>
        <dbReference type="ARBA" id="ARBA00023015"/>
    </source>
</evidence>
<dbReference type="AlphaFoldDB" id="A0A6G3ZT88"/>
<dbReference type="GO" id="GO:0003700">
    <property type="term" value="F:DNA-binding transcription factor activity"/>
    <property type="evidence" value="ECO:0007669"/>
    <property type="project" value="InterPro"/>
</dbReference>
<comment type="caution">
    <text evidence="5">The sequence shown here is derived from an EMBL/GenBank/DDBJ whole genome shotgun (WGS) entry which is preliminary data.</text>
</comment>
<dbReference type="PANTHER" id="PTHR30146:SF109">
    <property type="entry name" value="HTH-TYPE TRANSCRIPTIONAL REGULATOR GALS"/>
    <property type="match status" value="1"/>
</dbReference>
<dbReference type="SUPFAM" id="SSF46785">
    <property type="entry name" value="Winged helix' DNA-binding domain"/>
    <property type="match status" value="1"/>
</dbReference>
<protein>
    <submittedName>
        <fullName evidence="5">Substrate-binding domain-containing protein</fullName>
    </submittedName>
</protein>
<proteinExistence type="predicted"/>
<sequence>MQNDRQPLYIQVQDHFKSLIASGDLAENDKIPSERELMEQFSVSRITVANALAEMAKEGWIYRIPGRGSFVNHGVQDLVEQLKPLNAKQEDHQPSQSANRSRRKMIGLIIPSIGDYFAIRMVEGINQIVGESDYYLVILFTYNSAHREKEAIVELIQKGAEGLIIFPSDAENYNEEILTLKLNAYPFVLVDRYFPGVETNYVCSNGFLGTQLAVDHLWELGHRDIAICSDSPLPTFTVEDRIAGYMDALKKKEALINPALMLTEIDIVDDDTEEEHMLLSQMKNRLATAFIALNGRLGLHIASMAKSLNLRVPEDISIITFDDPSPSFEPFHYFTHVAQSEETMGAQAAQILLNQIQAPAQSPASYSKVVLQPQLVIRHTTARFV</sequence>
<gene>
    <name evidence="5" type="ORF">GK047_02055</name>
</gene>
<dbReference type="SUPFAM" id="SSF53822">
    <property type="entry name" value="Periplasmic binding protein-like I"/>
    <property type="match status" value="1"/>
</dbReference>
<keyword evidence="3" id="KW-0804">Transcription</keyword>
<evidence type="ECO:0000256" key="2">
    <source>
        <dbReference type="ARBA" id="ARBA00023125"/>
    </source>
</evidence>
<dbReference type="InterPro" id="IPR036390">
    <property type="entry name" value="WH_DNA-bd_sf"/>
</dbReference>